<accession>H0FCX4</accession>
<gene>
    <name evidence="4" type="ORF">KYC_23168</name>
</gene>
<dbReference type="NCBIfam" id="TIGR00732">
    <property type="entry name" value="dprA"/>
    <property type="match status" value="1"/>
</dbReference>
<evidence type="ECO:0000313" key="4">
    <source>
        <dbReference type="EMBL" id="EHK63767.1"/>
    </source>
</evidence>
<dbReference type="Gene3D" id="1.10.10.10">
    <property type="entry name" value="Winged helix-like DNA-binding domain superfamily/Winged helix DNA-binding domain"/>
    <property type="match status" value="1"/>
</dbReference>
<dbReference type="InterPro" id="IPR041614">
    <property type="entry name" value="DprA_WH"/>
</dbReference>
<dbReference type="OrthoDB" id="9785707at2"/>
<dbReference type="STRING" id="477184.KYC_23168"/>
<dbReference type="AlphaFoldDB" id="H0FCX4"/>
<dbReference type="PANTHER" id="PTHR43022:SF1">
    <property type="entry name" value="PROTEIN SMF"/>
    <property type="match status" value="1"/>
</dbReference>
<evidence type="ECO:0000259" key="2">
    <source>
        <dbReference type="Pfam" id="PF02481"/>
    </source>
</evidence>
<evidence type="ECO:0000256" key="1">
    <source>
        <dbReference type="ARBA" id="ARBA00006525"/>
    </source>
</evidence>
<sequence>MPLTQTPDELSAWLRLSLEPNIGSATACMLLSALGLPDQIYAQRATALSRHVPDTLARQLAAPMPADMAAQVESALEWVQAPGRHVLTLADPTYPQSLLTIADPPILLYVAGDPAFLQGPSLAVVGARNATPGGQENARAFARHLAGHGWRVISGLALGIDAAAHEGALDAGPQGAGTVAVMGTGIDRIYPARHRDLAHRIAAHGALVSELPLGTGALPQHFPKRNRIVAGLARGVLVVEAAKQSGSLITARLAGESGREVFAIPGSIHSPLSRGCHALIRQGAKLVETASDITDELGGGPVPGSSLASVARSRPQAQLPAHPVLDALGFDPLHLDAIQGRSGLDTATLQAQLVELELQGRVARLDDGRYQRLP</sequence>
<dbReference type="SUPFAM" id="SSF102405">
    <property type="entry name" value="MCP/YpsA-like"/>
    <property type="match status" value="1"/>
</dbReference>
<name>H0FCX4_9BURK</name>
<dbReference type="Gene3D" id="3.40.50.450">
    <property type="match status" value="1"/>
</dbReference>
<dbReference type="Proteomes" id="UP000003113">
    <property type="component" value="Unassembled WGS sequence"/>
</dbReference>
<comment type="caution">
    <text evidence="4">The sequence shown here is derived from an EMBL/GenBank/DDBJ whole genome shotgun (WGS) entry which is preliminary data.</text>
</comment>
<protein>
    <submittedName>
        <fullName evidence="4">DNA protecting protein DprA</fullName>
    </submittedName>
</protein>
<feature type="domain" description="Smf/DprA SLOG" evidence="2">
    <location>
        <begin position="86"/>
        <end position="297"/>
    </location>
</feature>
<proteinExistence type="inferred from homology"/>
<dbReference type="PATRIC" id="fig|477184.5.peg.4555"/>
<dbReference type="InterPro" id="IPR036388">
    <property type="entry name" value="WH-like_DNA-bd_sf"/>
</dbReference>
<dbReference type="InterPro" id="IPR057666">
    <property type="entry name" value="DrpA_SLOG"/>
</dbReference>
<organism evidence="4 5">
    <name type="scientific">Achromobacter arsenitoxydans SY8</name>
    <dbReference type="NCBI Taxonomy" id="477184"/>
    <lineage>
        <taxon>Bacteria</taxon>
        <taxon>Pseudomonadati</taxon>
        <taxon>Pseudomonadota</taxon>
        <taxon>Betaproteobacteria</taxon>
        <taxon>Burkholderiales</taxon>
        <taxon>Alcaligenaceae</taxon>
        <taxon>Achromobacter</taxon>
    </lineage>
</organism>
<dbReference type="Pfam" id="PF02481">
    <property type="entry name" value="DNA_processg_A"/>
    <property type="match status" value="1"/>
</dbReference>
<dbReference type="InterPro" id="IPR003488">
    <property type="entry name" value="DprA"/>
</dbReference>
<dbReference type="Pfam" id="PF17782">
    <property type="entry name" value="WHD_DprA"/>
    <property type="match status" value="1"/>
</dbReference>
<comment type="similarity">
    <text evidence="1">Belongs to the DprA/Smf family.</text>
</comment>
<evidence type="ECO:0000259" key="3">
    <source>
        <dbReference type="Pfam" id="PF17782"/>
    </source>
</evidence>
<feature type="domain" description="DprA winged helix" evidence="3">
    <location>
        <begin position="312"/>
        <end position="368"/>
    </location>
</feature>
<evidence type="ECO:0000313" key="5">
    <source>
        <dbReference type="Proteomes" id="UP000003113"/>
    </source>
</evidence>
<dbReference type="GO" id="GO:0009294">
    <property type="term" value="P:DNA-mediated transformation"/>
    <property type="evidence" value="ECO:0007669"/>
    <property type="project" value="InterPro"/>
</dbReference>
<reference evidence="4 5" key="1">
    <citation type="journal article" date="2012" name="J. Bacteriol.">
        <title>Genome sequence of the highly efficient arsenite-oxidizing bacterium Achromobacter arsenitoxydans SY8.</title>
        <authorList>
            <person name="Li X."/>
            <person name="Hu Y."/>
            <person name="Gong J."/>
            <person name="Lin Y."/>
            <person name="Johnstone L."/>
            <person name="Rensing C."/>
            <person name="Wang G."/>
        </authorList>
    </citation>
    <scope>NUCLEOTIDE SEQUENCE [LARGE SCALE GENOMIC DNA]</scope>
    <source>
        <strain evidence="4 5">SY8</strain>
    </source>
</reference>
<keyword evidence="5" id="KW-1185">Reference proteome</keyword>
<dbReference type="RefSeq" id="WP_008166901.1">
    <property type="nucleotide sequence ID" value="NZ_AGUF01000074.1"/>
</dbReference>
<dbReference type="eggNOG" id="COG0758">
    <property type="taxonomic scope" value="Bacteria"/>
</dbReference>
<dbReference type="EMBL" id="AGUF01000074">
    <property type="protein sequence ID" value="EHK63767.1"/>
    <property type="molecule type" value="Genomic_DNA"/>
</dbReference>
<dbReference type="PANTHER" id="PTHR43022">
    <property type="entry name" value="PROTEIN SMF"/>
    <property type="match status" value="1"/>
</dbReference>